<organism evidence="2 3">
    <name type="scientific">Romanomermis culicivorax</name>
    <name type="common">Nematode worm</name>
    <dbReference type="NCBI Taxonomy" id="13658"/>
    <lineage>
        <taxon>Eukaryota</taxon>
        <taxon>Metazoa</taxon>
        <taxon>Ecdysozoa</taxon>
        <taxon>Nematoda</taxon>
        <taxon>Enoplea</taxon>
        <taxon>Dorylaimia</taxon>
        <taxon>Mermithida</taxon>
        <taxon>Mermithoidea</taxon>
        <taxon>Mermithidae</taxon>
        <taxon>Romanomermis</taxon>
    </lineage>
</organism>
<dbReference type="Proteomes" id="UP000887565">
    <property type="component" value="Unplaced"/>
</dbReference>
<keyword evidence="1" id="KW-1133">Transmembrane helix</keyword>
<protein>
    <submittedName>
        <fullName evidence="3">Uncharacterized protein</fullName>
    </submittedName>
</protein>
<dbReference type="AlphaFoldDB" id="A0A915IWQ2"/>
<name>A0A915IWQ2_ROMCU</name>
<accession>A0A915IWQ2</accession>
<keyword evidence="2" id="KW-1185">Reference proteome</keyword>
<proteinExistence type="predicted"/>
<evidence type="ECO:0000256" key="1">
    <source>
        <dbReference type="SAM" id="Phobius"/>
    </source>
</evidence>
<evidence type="ECO:0000313" key="2">
    <source>
        <dbReference type="Proteomes" id="UP000887565"/>
    </source>
</evidence>
<sequence>MNGRKSITRYYAKKLVSVKAHGFQTWPIYWSPGRDDYGQPDINQCCELGHHQGITLTRDYDSPTGRFNFLLTKTSTSVAKLFDKVAQEKSRLIEPVARGSKYKIGSPIFTNFWQFTLTLYNLGISYLFVYGIF</sequence>
<evidence type="ECO:0000313" key="3">
    <source>
        <dbReference type="WBParaSite" id="nRc.2.0.1.t18625-RA"/>
    </source>
</evidence>
<reference evidence="3" key="1">
    <citation type="submission" date="2022-11" db="UniProtKB">
        <authorList>
            <consortium name="WormBaseParasite"/>
        </authorList>
    </citation>
    <scope>IDENTIFICATION</scope>
</reference>
<dbReference type="WBParaSite" id="nRc.2.0.1.t18625-RA">
    <property type="protein sequence ID" value="nRc.2.0.1.t18625-RA"/>
    <property type="gene ID" value="nRc.2.0.1.g18625"/>
</dbReference>
<feature type="transmembrane region" description="Helical" evidence="1">
    <location>
        <begin position="108"/>
        <end position="132"/>
    </location>
</feature>
<keyword evidence="1" id="KW-0472">Membrane</keyword>
<keyword evidence="1" id="KW-0812">Transmembrane</keyword>